<evidence type="ECO:0000256" key="3">
    <source>
        <dbReference type="ARBA" id="ARBA00022840"/>
    </source>
</evidence>
<dbReference type="PROSITE" id="PS50893">
    <property type="entry name" value="ABC_TRANSPORTER_2"/>
    <property type="match status" value="1"/>
</dbReference>
<comment type="function">
    <text evidence="5">Part of the ABC transporter complex HmuTUV involved in hemin import. Responsible for energy coupling to the transport system.</text>
</comment>
<keyword evidence="3 7" id="KW-0067">ATP-binding</keyword>
<dbReference type="InterPro" id="IPR003439">
    <property type="entry name" value="ABC_transporter-like_ATP-bd"/>
</dbReference>
<sequence length="251" mass="26141">MTLLALEDLSARLGGRRVVEGVSLSVGPGDCVGLIGPNGAGKSTLLRAALGLLPAEGRSSLAALAPAERARAAAWLPQGREIAWDVSVAVLVGLGRAPHRRRGAPMSAADRAAVARAMEETDTARFARRPARALSGGEQARVLLARALAQETPLLLADEPVAALDPLHQIATMAHFARLAAGGRGVVTALHDLGLAARWCTRIVLMDRGRVVADGPPAAVLTRERLRAVYGIEALVETRDGTLLVQPLAIA</sequence>
<organism evidence="7 8">
    <name type="scientific">Paralimibaculum aggregatum</name>
    <dbReference type="NCBI Taxonomy" id="3036245"/>
    <lineage>
        <taxon>Bacteria</taxon>
        <taxon>Pseudomonadati</taxon>
        <taxon>Pseudomonadota</taxon>
        <taxon>Alphaproteobacteria</taxon>
        <taxon>Rhodobacterales</taxon>
        <taxon>Paracoccaceae</taxon>
        <taxon>Paralimibaculum</taxon>
    </lineage>
</organism>
<keyword evidence="8" id="KW-1185">Reference proteome</keyword>
<dbReference type="InterPro" id="IPR003593">
    <property type="entry name" value="AAA+_ATPase"/>
</dbReference>
<feature type="domain" description="ABC transporter" evidence="6">
    <location>
        <begin position="4"/>
        <end position="233"/>
    </location>
</feature>
<dbReference type="EMBL" id="BSYI01000080">
    <property type="protein sequence ID" value="GMG85597.1"/>
    <property type="molecule type" value="Genomic_DNA"/>
</dbReference>
<evidence type="ECO:0000313" key="8">
    <source>
        <dbReference type="Proteomes" id="UP001239909"/>
    </source>
</evidence>
<keyword evidence="1" id="KW-0813">Transport</keyword>
<dbReference type="GO" id="GO:0005524">
    <property type="term" value="F:ATP binding"/>
    <property type="evidence" value="ECO:0007669"/>
    <property type="project" value="UniProtKB-KW"/>
</dbReference>
<evidence type="ECO:0000256" key="1">
    <source>
        <dbReference type="ARBA" id="ARBA00022448"/>
    </source>
</evidence>
<dbReference type="SMART" id="SM00382">
    <property type="entry name" value="AAA"/>
    <property type="match status" value="1"/>
</dbReference>
<evidence type="ECO:0000256" key="4">
    <source>
        <dbReference type="ARBA" id="ARBA00022967"/>
    </source>
</evidence>
<dbReference type="RefSeq" id="WP_285675000.1">
    <property type="nucleotide sequence ID" value="NZ_BSYI01000080.1"/>
</dbReference>
<dbReference type="Proteomes" id="UP001239909">
    <property type="component" value="Unassembled WGS sequence"/>
</dbReference>
<dbReference type="PANTHER" id="PTHR42794">
    <property type="entry name" value="HEMIN IMPORT ATP-BINDING PROTEIN HMUV"/>
    <property type="match status" value="1"/>
</dbReference>
<keyword evidence="2" id="KW-0547">Nucleotide-binding</keyword>
<accession>A0ABQ6LU65</accession>
<comment type="caution">
    <text evidence="7">The sequence shown here is derived from an EMBL/GenBank/DDBJ whole genome shotgun (WGS) entry which is preliminary data.</text>
</comment>
<dbReference type="InterPro" id="IPR027417">
    <property type="entry name" value="P-loop_NTPase"/>
</dbReference>
<dbReference type="PROSITE" id="PS00211">
    <property type="entry name" value="ABC_TRANSPORTER_1"/>
    <property type="match status" value="1"/>
</dbReference>
<evidence type="ECO:0000256" key="2">
    <source>
        <dbReference type="ARBA" id="ARBA00022741"/>
    </source>
</evidence>
<protein>
    <submittedName>
        <fullName evidence="7">ABC transporter ATP-binding protein</fullName>
    </submittedName>
</protein>
<evidence type="ECO:0000256" key="5">
    <source>
        <dbReference type="ARBA" id="ARBA00037066"/>
    </source>
</evidence>
<gene>
    <name evidence="7" type="ORF">LNKW23_48200</name>
</gene>
<proteinExistence type="predicted"/>
<dbReference type="InterPro" id="IPR017871">
    <property type="entry name" value="ABC_transporter-like_CS"/>
</dbReference>
<dbReference type="Gene3D" id="3.40.50.300">
    <property type="entry name" value="P-loop containing nucleotide triphosphate hydrolases"/>
    <property type="match status" value="1"/>
</dbReference>
<dbReference type="Pfam" id="PF00005">
    <property type="entry name" value="ABC_tran"/>
    <property type="match status" value="1"/>
</dbReference>
<dbReference type="SUPFAM" id="SSF52540">
    <property type="entry name" value="P-loop containing nucleoside triphosphate hydrolases"/>
    <property type="match status" value="1"/>
</dbReference>
<reference evidence="7 8" key="1">
    <citation type="submission" date="2023-04" db="EMBL/GenBank/DDBJ databases">
        <title>Marinoamorphus aggregata gen. nov., sp. Nov., isolate from tissue of brittle star Ophioplocus japonicus.</title>
        <authorList>
            <person name="Kawano K."/>
            <person name="Sawayama S."/>
            <person name="Nakagawa S."/>
        </authorList>
    </citation>
    <scope>NUCLEOTIDE SEQUENCE [LARGE SCALE GENOMIC DNA]</scope>
    <source>
        <strain evidence="7 8">NKW23</strain>
    </source>
</reference>
<evidence type="ECO:0000313" key="7">
    <source>
        <dbReference type="EMBL" id="GMG85597.1"/>
    </source>
</evidence>
<dbReference type="PANTHER" id="PTHR42794:SF1">
    <property type="entry name" value="HEMIN IMPORT ATP-BINDING PROTEIN HMUV"/>
    <property type="match status" value="1"/>
</dbReference>
<keyword evidence="4" id="KW-1278">Translocase</keyword>
<name>A0ABQ6LU65_9RHOB</name>
<evidence type="ECO:0000259" key="6">
    <source>
        <dbReference type="PROSITE" id="PS50893"/>
    </source>
</evidence>